<keyword evidence="2" id="KW-0808">Transferase</keyword>
<dbReference type="EMBL" id="JBELPZ010000010">
    <property type="protein sequence ID" value="MFL9844949.1"/>
    <property type="molecule type" value="Genomic_DNA"/>
</dbReference>
<evidence type="ECO:0000259" key="1">
    <source>
        <dbReference type="Pfam" id="PF00534"/>
    </source>
</evidence>
<dbReference type="GO" id="GO:0016757">
    <property type="term" value="F:glycosyltransferase activity"/>
    <property type="evidence" value="ECO:0007669"/>
    <property type="project" value="UniProtKB-KW"/>
</dbReference>
<dbReference type="Proteomes" id="UP001629156">
    <property type="component" value="Unassembled WGS sequence"/>
</dbReference>
<keyword evidence="3" id="KW-1185">Reference proteome</keyword>
<dbReference type="Gene3D" id="3.40.50.2000">
    <property type="entry name" value="Glycogen Phosphorylase B"/>
    <property type="match status" value="2"/>
</dbReference>
<organism evidence="2 3">
    <name type="scientific">Flavobacterium rhizosphaerae</name>
    <dbReference type="NCBI Taxonomy" id="3163298"/>
    <lineage>
        <taxon>Bacteria</taxon>
        <taxon>Pseudomonadati</taxon>
        <taxon>Bacteroidota</taxon>
        <taxon>Flavobacteriia</taxon>
        <taxon>Flavobacteriales</taxon>
        <taxon>Flavobacteriaceae</taxon>
        <taxon>Flavobacterium</taxon>
    </lineage>
</organism>
<reference evidence="2 3" key="1">
    <citation type="submission" date="2024-06" db="EMBL/GenBank/DDBJ databases">
        <authorList>
            <person name="Kaempfer P."/>
            <person name="Viver T."/>
        </authorList>
    </citation>
    <scope>NUCLEOTIDE SEQUENCE [LARGE SCALE GENOMIC DNA]</scope>
    <source>
        <strain evidence="2 3">ST-119</strain>
    </source>
</reference>
<dbReference type="Pfam" id="PF00534">
    <property type="entry name" value="Glycos_transf_1"/>
    <property type="match status" value="1"/>
</dbReference>
<gene>
    <name evidence="2" type="ORF">ABS766_11020</name>
</gene>
<accession>A0ABW8YXA2</accession>
<protein>
    <submittedName>
        <fullName evidence="2">Glycosyltransferase family 4 protein</fullName>
        <ecNumber evidence="2">2.4.-.-</ecNumber>
    </submittedName>
</protein>
<dbReference type="PANTHER" id="PTHR12526">
    <property type="entry name" value="GLYCOSYLTRANSFERASE"/>
    <property type="match status" value="1"/>
</dbReference>
<dbReference type="EC" id="2.4.-.-" evidence="2"/>
<evidence type="ECO:0000313" key="3">
    <source>
        <dbReference type="Proteomes" id="UP001629156"/>
    </source>
</evidence>
<comment type="caution">
    <text evidence="2">The sequence shown here is derived from an EMBL/GenBank/DDBJ whole genome shotgun (WGS) entry which is preliminary data.</text>
</comment>
<proteinExistence type="predicted"/>
<dbReference type="SUPFAM" id="SSF53756">
    <property type="entry name" value="UDP-Glycosyltransferase/glycogen phosphorylase"/>
    <property type="match status" value="1"/>
</dbReference>
<feature type="domain" description="Glycosyl transferase family 1" evidence="1">
    <location>
        <begin position="157"/>
        <end position="311"/>
    </location>
</feature>
<dbReference type="CDD" id="cd03801">
    <property type="entry name" value="GT4_PimA-like"/>
    <property type="match status" value="1"/>
</dbReference>
<dbReference type="InterPro" id="IPR001296">
    <property type="entry name" value="Glyco_trans_1"/>
</dbReference>
<evidence type="ECO:0000313" key="2">
    <source>
        <dbReference type="EMBL" id="MFL9844949.1"/>
    </source>
</evidence>
<keyword evidence="2" id="KW-0328">Glycosyltransferase</keyword>
<dbReference type="RefSeq" id="WP_408085209.1">
    <property type="nucleotide sequence ID" value="NZ_JBELPZ010000010.1"/>
</dbReference>
<name>A0ABW8YXA2_9FLAO</name>
<sequence>MKILFLSYNFYPDIGGIEINSEILAGYFNKFGAEIRLITNSQISTNDDKVFPYPIIRKPNNFELVKQHLWADVIFENNPSLNLSWPTIITSKKKVIAIRTWISRMDGSLIFQDKLKLWGLNKADAVIAVSNKVKELTFKNAIVIGNPYRVDLFKNFGVEKNKDFVFLGRLVSDKGADMAINLLRLLIENNKSKNYTLTIIGDGPEKMNLHKIVAKYNLEMYISFTGILKGKSLVEILNQHKYILVPSRWREPFGNVALEGMACGCLPIVSDDGGLIDAIGDAGISFERNNEKSLFEKVKYLLENPDLERFIRKRFNDHLINHHPEVVAKKYYDVILSVYKSDCIDN</sequence>